<dbReference type="AlphaFoldDB" id="A0AAD6ZG00"/>
<evidence type="ECO:0000313" key="2">
    <source>
        <dbReference type="Proteomes" id="UP001218218"/>
    </source>
</evidence>
<dbReference type="EMBL" id="JARIHO010000051">
    <property type="protein sequence ID" value="KAJ7321313.1"/>
    <property type="molecule type" value="Genomic_DNA"/>
</dbReference>
<gene>
    <name evidence="1" type="ORF">DFH08DRAFT_970172</name>
</gene>
<dbReference type="Proteomes" id="UP001218218">
    <property type="component" value="Unassembled WGS sequence"/>
</dbReference>
<organism evidence="1 2">
    <name type="scientific">Mycena albidolilacea</name>
    <dbReference type="NCBI Taxonomy" id="1033008"/>
    <lineage>
        <taxon>Eukaryota</taxon>
        <taxon>Fungi</taxon>
        <taxon>Dikarya</taxon>
        <taxon>Basidiomycota</taxon>
        <taxon>Agaricomycotina</taxon>
        <taxon>Agaricomycetes</taxon>
        <taxon>Agaricomycetidae</taxon>
        <taxon>Agaricales</taxon>
        <taxon>Marasmiineae</taxon>
        <taxon>Mycenaceae</taxon>
        <taxon>Mycena</taxon>
    </lineage>
</organism>
<accession>A0AAD6ZG00</accession>
<reference evidence="1" key="1">
    <citation type="submission" date="2023-03" db="EMBL/GenBank/DDBJ databases">
        <title>Massive genome expansion in bonnet fungi (Mycena s.s.) driven by repeated elements and novel gene families across ecological guilds.</title>
        <authorList>
            <consortium name="Lawrence Berkeley National Laboratory"/>
            <person name="Harder C.B."/>
            <person name="Miyauchi S."/>
            <person name="Viragh M."/>
            <person name="Kuo A."/>
            <person name="Thoen E."/>
            <person name="Andreopoulos B."/>
            <person name="Lu D."/>
            <person name="Skrede I."/>
            <person name="Drula E."/>
            <person name="Henrissat B."/>
            <person name="Morin E."/>
            <person name="Kohler A."/>
            <person name="Barry K."/>
            <person name="LaButti K."/>
            <person name="Morin E."/>
            <person name="Salamov A."/>
            <person name="Lipzen A."/>
            <person name="Mereny Z."/>
            <person name="Hegedus B."/>
            <person name="Baldrian P."/>
            <person name="Stursova M."/>
            <person name="Weitz H."/>
            <person name="Taylor A."/>
            <person name="Grigoriev I.V."/>
            <person name="Nagy L.G."/>
            <person name="Martin F."/>
            <person name="Kauserud H."/>
        </authorList>
    </citation>
    <scope>NUCLEOTIDE SEQUENCE</scope>
    <source>
        <strain evidence="1">CBHHK002</strain>
    </source>
</reference>
<proteinExistence type="predicted"/>
<keyword evidence="2" id="KW-1185">Reference proteome</keyword>
<name>A0AAD6ZG00_9AGAR</name>
<comment type="caution">
    <text evidence="1">The sequence shown here is derived from an EMBL/GenBank/DDBJ whole genome shotgun (WGS) entry which is preliminary data.</text>
</comment>
<sequence>MRSCPSRWRLRSPATLNLLVDPVKTLERFYEHFLRFPVSLVFTLSFCGEDLDEVQRVLADFMHDMNPGAHLVDMFLVLSLLPDFSSPWCAEARKKGPREVEMRQFGLRILA</sequence>
<evidence type="ECO:0000313" key="1">
    <source>
        <dbReference type="EMBL" id="KAJ7321313.1"/>
    </source>
</evidence>
<protein>
    <submittedName>
        <fullName evidence="1">Uncharacterized protein</fullName>
    </submittedName>
</protein>